<keyword evidence="7" id="KW-1185">Reference proteome</keyword>
<dbReference type="PROSITE" id="PS51007">
    <property type="entry name" value="CYTC"/>
    <property type="match status" value="1"/>
</dbReference>
<dbReference type="PANTHER" id="PTHR35008">
    <property type="entry name" value="BLL4482 PROTEIN-RELATED"/>
    <property type="match status" value="1"/>
</dbReference>
<evidence type="ECO:0000313" key="6">
    <source>
        <dbReference type="EMBL" id="MFC0320546.1"/>
    </source>
</evidence>
<sequence>MIVKNKLYTAILFFIGTFWSCQPSPKDVLIRPREENYPESFGFGRIVKENEITQFAISVAPNGKGLPAGNGNAKEGALIYQQKCASCHGKTGEGGVYDRLVGDHGVKEKTIGNYWPYATTLFDYIRRAMPYNAPGSLANDEVYHLTAYLLSANSLIADTLHINSITLPKVKMPNRYKFISDDRRDGPMIK</sequence>
<evidence type="ECO:0000259" key="5">
    <source>
        <dbReference type="PROSITE" id="PS51007"/>
    </source>
</evidence>
<evidence type="ECO:0000256" key="3">
    <source>
        <dbReference type="ARBA" id="ARBA00023004"/>
    </source>
</evidence>
<dbReference type="InterPro" id="IPR051459">
    <property type="entry name" value="Cytochrome_c-type_DH"/>
</dbReference>
<dbReference type="RefSeq" id="WP_130856771.1">
    <property type="nucleotide sequence ID" value="NZ_JBHLWO010000002.1"/>
</dbReference>
<evidence type="ECO:0000256" key="1">
    <source>
        <dbReference type="ARBA" id="ARBA00022617"/>
    </source>
</evidence>
<proteinExistence type="predicted"/>
<evidence type="ECO:0000256" key="4">
    <source>
        <dbReference type="PROSITE-ProRule" id="PRU00433"/>
    </source>
</evidence>
<dbReference type="Gene3D" id="1.10.760.10">
    <property type="entry name" value="Cytochrome c-like domain"/>
    <property type="match status" value="1"/>
</dbReference>
<dbReference type="InterPro" id="IPR036909">
    <property type="entry name" value="Cyt_c-like_dom_sf"/>
</dbReference>
<keyword evidence="2 4" id="KW-0479">Metal-binding</keyword>
<comment type="caution">
    <text evidence="6">The sequence shown here is derived from an EMBL/GenBank/DDBJ whole genome shotgun (WGS) entry which is preliminary data.</text>
</comment>
<feature type="domain" description="Cytochrome c" evidence="5">
    <location>
        <begin position="71"/>
        <end position="153"/>
    </location>
</feature>
<reference evidence="6 7" key="1">
    <citation type="submission" date="2024-09" db="EMBL/GenBank/DDBJ databases">
        <authorList>
            <person name="Sun Q."/>
            <person name="Mori K."/>
        </authorList>
    </citation>
    <scope>NUCLEOTIDE SEQUENCE [LARGE SCALE GENOMIC DNA]</scope>
    <source>
        <strain evidence="6 7">CCM 7765</strain>
    </source>
</reference>
<accession>A0ABV6HPB2</accession>
<evidence type="ECO:0000256" key="2">
    <source>
        <dbReference type="ARBA" id="ARBA00022723"/>
    </source>
</evidence>
<evidence type="ECO:0000313" key="7">
    <source>
        <dbReference type="Proteomes" id="UP001589774"/>
    </source>
</evidence>
<dbReference type="EMBL" id="JBHLWO010000002">
    <property type="protein sequence ID" value="MFC0320546.1"/>
    <property type="molecule type" value="Genomic_DNA"/>
</dbReference>
<organism evidence="6 7">
    <name type="scientific">Olivibacter oleidegradans</name>
    <dbReference type="NCBI Taxonomy" id="760123"/>
    <lineage>
        <taxon>Bacteria</taxon>
        <taxon>Pseudomonadati</taxon>
        <taxon>Bacteroidota</taxon>
        <taxon>Sphingobacteriia</taxon>
        <taxon>Sphingobacteriales</taxon>
        <taxon>Sphingobacteriaceae</taxon>
        <taxon>Olivibacter</taxon>
    </lineage>
</organism>
<dbReference type="Pfam" id="PF13442">
    <property type="entry name" value="Cytochrome_CBB3"/>
    <property type="match status" value="1"/>
</dbReference>
<gene>
    <name evidence="6" type="ORF">ACFFI0_19630</name>
</gene>
<dbReference type="Proteomes" id="UP001589774">
    <property type="component" value="Unassembled WGS sequence"/>
</dbReference>
<keyword evidence="3 4" id="KW-0408">Iron</keyword>
<name>A0ABV6HPB2_9SPHI</name>
<protein>
    <submittedName>
        <fullName evidence="6">C-type cytochrome</fullName>
    </submittedName>
</protein>
<keyword evidence="1 4" id="KW-0349">Heme</keyword>
<dbReference type="SUPFAM" id="SSF46626">
    <property type="entry name" value="Cytochrome c"/>
    <property type="match status" value="1"/>
</dbReference>
<dbReference type="PANTHER" id="PTHR35008:SF8">
    <property type="entry name" value="ALCOHOL DEHYDROGENASE CYTOCHROME C SUBUNIT"/>
    <property type="match status" value="1"/>
</dbReference>
<dbReference type="InterPro" id="IPR009056">
    <property type="entry name" value="Cyt_c-like_dom"/>
</dbReference>